<dbReference type="EMBL" id="CP093379">
    <property type="protein sequence ID" value="UNM96749.1"/>
    <property type="molecule type" value="Genomic_DNA"/>
</dbReference>
<accession>A0ABY3X1N3</accession>
<organism evidence="1 2">
    <name type="scientific">Ignatzschineria rhizosphaerae</name>
    <dbReference type="NCBI Taxonomy" id="2923279"/>
    <lineage>
        <taxon>Bacteria</taxon>
        <taxon>Pseudomonadati</taxon>
        <taxon>Pseudomonadota</taxon>
        <taxon>Gammaproteobacteria</taxon>
        <taxon>Cardiobacteriales</taxon>
        <taxon>Ignatzschineriaceae</taxon>
        <taxon>Ignatzschineria</taxon>
    </lineage>
</organism>
<protein>
    <submittedName>
        <fullName evidence="1">Uncharacterized protein</fullName>
    </submittedName>
</protein>
<sequence length="118" mass="13361">MTDQEIIGVMSQFYIAKQGSIVSEFFIDHQANAVERCPALEKLLKVSSQELIFTTENEQRFSSIKPFENSESEDVYLVGAAGDDSTEEVKAEIEAGLLQPLTKQEYLEIYRGLEVDYE</sequence>
<evidence type="ECO:0000313" key="1">
    <source>
        <dbReference type="EMBL" id="UNM96749.1"/>
    </source>
</evidence>
<name>A0ABY3X1N3_9GAMM</name>
<dbReference type="Proteomes" id="UP000829542">
    <property type="component" value="Chromosome"/>
</dbReference>
<reference evidence="1 2" key="1">
    <citation type="submission" date="2022-03" db="EMBL/GenBank/DDBJ databases">
        <title>Ignatzschineria rhizosphaerae HR5S32.</title>
        <authorList>
            <person name="Sun J.Q."/>
            <person name="Feng J.Y."/>
        </authorList>
    </citation>
    <scope>NUCLEOTIDE SEQUENCE [LARGE SCALE GENOMIC DNA]</scope>
    <source>
        <strain evidence="1 2">HR5S32</strain>
    </source>
</reference>
<evidence type="ECO:0000313" key="2">
    <source>
        <dbReference type="Proteomes" id="UP000829542"/>
    </source>
</evidence>
<gene>
    <name evidence="1" type="ORF">MMG00_02520</name>
</gene>
<dbReference type="RefSeq" id="WP_242150921.1">
    <property type="nucleotide sequence ID" value="NZ_CP093379.1"/>
</dbReference>
<keyword evidence="2" id="KW-1185">Reference proteome</keyword>
<proteinExistence type="predicted"/>